<name>A0ABY6LS20_9ARAC</name>
<dbReference type="Proteomes" id="UP001235939">
    <property type="component" value="Chromosome X"/>
</dbReference>
<organism evidence="8 9">
    <name type="scientific">Cordylochernes scorpioides</name>
    <dbReference type="NCBI Taxonomy" id="51811"/>
    <lineage>
        <taxon>Eukaryota</taxon>
        <taxon>Metazoa</taxon>
        <taxon>Ecdysozoa</taxon>
        <taxon>Arthropoda</taxon>
        <taxon>Chelicerata</taxon>
        <taxon>Arachnida</taxon>
        <taxon>Pseudoscorpiones</taxon>
        <taxon>Cheliferoidea</taxon>
        <taxon>Chernetidae</taxon>
        <taxon>Cordylochernes</taxon>
    </lineage>
</organism>
<reference evidence="8 9" key="1">
    <citation type="submission" date="2022-03" db="EMBL/GenBank/DDBJ databases">
        <title>A chromosomal length assembly of Cordylochernes scorpioides.</title>
        <authorList>
            <person name="Zeh D."/>
            <person name="Zeh J."/>
        </authorList>
    </citation>
    <scope>NUCLEOTIDE SEQUENCE [LARGE SCALE GENOMIC DNA]</scope>
    <source>
        <strain evidence="8">IN4F17</strain>
        <tissue evidence="8">Whole Body</tissue>
    </source>
</reference>
<sequence>MHPVHYMCKETNKPNKNIVAMNLEVLAVVEAVKKFRIYLLGIKFKIVTYYSELEGDRTLVIPKGMEMEIIKLAHEEVHFGVQKNFEIILHASCRYISPFEEIHSSNRLGGLMIRPDLGPCCNGQGAVLVLRLLELEPVPYHRSGQVFPVELTWGSPGFSFAVALDSPDSTVVRLDVNSFAINELMEFVASKFDGKCFLFYLSVVLLSGVES</sequence>
<proteinExistence type="predicted"/>
<evidence type="ECO:0000259" key="7">
    <source>
        <dbReference type="Pfam" id="PF17917"/>
    </source>
</evidence>
<evidence type="ECO:0000256" key="6">
    <source>
        <dbReference type="ARBA" id="ARBA00022918"/>
    </source>
</evidence>
<keyword evidence="5" id="KW-0378">Hydrolase</keyword>
<evidence type="ECO:0000256" key="5">
    <source>
        <dbReference type="ARBA" id="ARBA00022801"/>
    </source>
</evidence>
<keyword evidence="2" id="KW-0548">Nucleotidyltransferase</keyword>
<keyword evidence="3" id="KW-0540">Nuclease</keyword>
<dbReference type="Pfam" id="PF17917">
    <property type="entry name" value="RT_RNaseH"/>
    <property type="match status" value="1"/>
</dbReference>
<evidence type="ECO:0000256" key="1">
    <source>
        <dbReference type="ARBA" id="ARBA00022679"/>
    </source>
</evidence>
<dbReference type="InterPro" id="IPR043502">
    <property type="entry name" value="DNA/RNA_pol_sf"/>
</dbReference>
<accession>A0ABY6LS20</accession>
<keyword evidence="4" id="KW-0255">Endonuclease</keyword>
<keyword evidence="9" id="KW-1185">Reference proteome</keyword>
<dbReference type="SUPFAM" id="SSF56672">
    <property type="entry name" value="DNA/RNA polymerases"/>
    <property type="match status" value="1"/>
</dbReference>
<protein>
    <recommendedName>
        <fullName evidence="7">Reverse transcriptase RNase H-like domain-containing protein</fullName>
    </recommendedName>
</protein>
<keyword evidence="1" id="KW-0808">Transferase</keyword>
<evidence type="ECO:0000256" key="4">
    <source>
        <dbReference type="ARBA" id="ARBA00022759"/>
    </source>
</evidence>
<gene>
    <name evidence="8" type="ORF">LAZ67_X000905</name>
</gene>
<evidence type="ECO:0000313" key="9">
    <source>
        <dbReference type="Proteomes" id="UP001235939"/>
    </source>
</evidence>
<evidence type="ECO:0000313" key="8">
    <source>
        <dbReference type="EMBL" id="UYV84027.1"/>
    </source>
</evidence>
<keyword evidence="6" id="KW-0695">RNA-directed DNA polymerase</keyword>
<dbReference type="EMBL" id="CP092886">
    <property type="protein sequence ID" value="UYV84027.1"/>
    <property type="molecule type" value="Genomic_DNA"/>
</dbReference>
<feature type="domain" description="Reverse transcriptase RNase H-like" evidence="7">
    <location>
        <begin position="2"/>
        <end position="53"/>
    </location>
</feature>
<evidence type="ECO:0000256" key="2">
    <source>
        <dbReference type="ARBA" id="ARBA00022695"/>
    </source>
</evidence>
<dbReference type="InterPro" id="IPR041373">
    <property type="entry name" value="RT_RNaseH"/>
</dbReference>
<evidence type="ECO:0000256" key="3">
    <source>
        <dbReference type="ARBA" id="ARBA00022722"/>
    </source>
</evidence>